<dbReference type="Gramene" id="PUZ56437">
    <property type="protein sequence ID" value="PUZ56437"/>
    <property type="gene ID" value="GQ55_5G300800"/>
</dbReference>
<organism evidence="1 2">
    <name type="scientific">Panicum hallii var. hallii</name>
    <dbReference type="NCBI Taxonomy" id="1504633"/>
    <lineage>
        <taxon>Eukaryota</taxon>
        <taxon>Viridiplantae</taxon>
        <taxon>Streptophyta</taxon>
        <taxon>Embryophyta</taxon>
        <taxon>Tracheophyta</taxon>
        <taxon>Spermatophyta</taxon>
        <taxon>Magnoliopsida</taxon>
        <taxon>Liliopsida</taxon>
        <taxon>Poales</taxon>
        <taxon>Poaceae</taxon>
        <taxon>PACMAD clade</taxon>
        <taxon>Panicoideae</taxon>
        <taxon>Panicodae</taxon>
        <taxon>Paniceae</taxon>
        <taxon>Panicinae</taxon>
        <taxon>Panicum</taxon>
        <taxon>Panicum sect. Panicum</taxon>
    </lineage>
</organism>
<gene>
    <name evidence="1" type="ORF">GQ55_5G300800</name>
</gene>
<dbReference type="Proteomes" id="UP000244336">
    <property type="component" value="Chromosome 5"/>
</dbReference>
<reference evidence="1 2" key="1">
    <citation type="submission" date="2018-04" db="EMBL/GenBank/DDBJ databases">
        <title>WGS assembly of Panicum hallii var. hallii HAL2.</title>
        <authorList>
            <person name="Lovell J."/>
            <person name="Jenkins J."/>
            <person name="Lowry D."/>
            <person name="Mamidi S."/>
            <person name="Sreedasyam A."/>
            <person name="Weng X."/>
            <person name="Barry K."/>
            <person name="Bonette J."/>
            <person name="Campitelli B."/>
            <person name="Daum C."/>
            <person name="Gordon S."/>
            <person name="Gould B."/>
            <person name="Lipzen A."/>
            <person name="MacQueen A."/>
            <person name="Palacio-Mejia J."/>
            <person name="Plott C."/>
            <person name="Shakirov E."/>
            <person name="Shu S."/>
            <person name="Yoshinaga Y."/>
            <person name="Zane M."/>
            <person name="Rokhsar D."/>
            <person name="Grimwood J."/>
            <person name="Schmutz J."/>
            <person name="Juenger T."/>
        </authorList>
    </citation>
    <scope>NUCLEOTIDE SEQUENCE [LARGE SCALE GENOMIC DNA]</scope>
    <source>
        <strain evidence="2">cv. HAL2</strain>
    </source>
</reference>
<evidence type="ECO:0000313" key="2">
    <source>
        <dbReference type="Proteomes" id="UP000244336"/>
    </source>
</evidence>
<dbReference type="EMBL" id="CM009753">
    <property type="protein sequence ID" value="PUZ56437.1"/>
    <property type="molecule type" value="Genomic_DNA"/>
</dbReference>
<sequence>MLRGSAEGRGGGSTHARRGVAHGLDQAQRHCSGHLLESDSIDSELERLLDEHREGMVVRIGLRCHHDHYPILCCSWSGSNAGRRYLACPQVLQPCPFKYWINQEFTGRARRVIEDLVSMKQSMIGREHERKFLN</sequence>
<name>A0A2T7DLI3_9POAL</name>
<proteinExistence type="predicted"/>
<keyword evidence="2" id="KW-1185">Reference proteome</keyword>
<dbReference type="AlphaFoldDB" id="A0A2T7DLI3"/>
<evidence type="ECO:0000313" key="1">
    <source>
        <dbReference type="EMBL" id="PUZ56437.1"/>
    </source>
</evidence>
<accession>A0A2T7DLI3</accession>
<protein>
    <submittedName>
        <fullName evidence="1">Uncharacterized protein</fullName>
    </submittedName>
</protein>